<evidence type="ECO:0000256" key="1">
    <source>
        <dbReference type="SAM" id="MobiDB-lite"/>
    </source>
</evidence>
<evidence type="ECO:0000313" key="2">
    <source>
        <dbReference type="EMBL" id="CAL1406665.1"/>
    </source>
</evidence>
<name>A0AAV2G7M1_9ROSI</name>
<reference evidence="2 3" key="1">
    <citation type="submission" date="2024-04" db="EMBL/GenBank/DDBJ databases">
        <authorList>
            <person name="Fracassetti M."/>
        </authorList>
    </citation>
    <scope>NUCLEOTIDE SEQUENCE [LARGE SCALE GENOMIC DNA]</scope>
</reference>
<evidence type="ECO:0000313" key="3">
    <source>
        <dbReference type="Proteomes" id="UP001497516"/>
    </source>
</evidence>
<sequence>MNALIRRNDMKATYQAMVAANPKNSDPPRRAGISSRAPFRRKSSSSNRSGDGRRLLAAATVAHGSQRRGDTSDRTDERE</sequence>
<protein>
    <submittedName>
        <fullName evidence="2">Uncharacterized protein</fullName>
    </submittedName>
</protein>
<dbReference type="EMBL" id="OZ034821">
    <property type="protein sequence ID" value="CAL1406665.1"/>
    <property type="molecule type" value="Genomic_DNA"/>
</dbReference>
<feature type="compositionally biased region" description="Basic and acidic residues" evidence="1">
    <location>
        <begin position="67"/>
        <end position="79"/>
    </location>
</feature>
<proteinExistence type="predicted"/>
<gene>
    <name evidence="2" type="ORF">LTRI10_LOCUS46375</name>
</gene>
<accession>A0AAV2G7M1</accession>
<keyword evidence="3" id="KW-1185">Reference proteome</keyword>
<organism evidence="2 3">
    <name type="scientific">Linum trigynum</name>
    <dbReference type="NCBI Taxonomy" id="586398"/>
    <lineage>
        <taxon>Eukaryota</taxon>
        <taxon>Viridiplantae</taxon>
        <taxon>Streptophyta</taxon>
        <taxon>Embryophyta</taxon>
        <taxon>Tracheophyta</taxon>
        <taxon>Spermatophyta</taxon>
        <taxon>Magnoliopsida</taxon>
        <taxon>eudicotyledons</taxon>
        <taxon>Gunneridae</taxon>
        <taxon>Pentapetalae</taxon>
        <taxon>rosids</taxon>
        <taxon>fabids</taxon>
        <taxon>Malpighiales</taxon>
        <taxon>Linaceae</taxon>
        <taxon>Linum</taxon>
    </lineage>
</organism>
<dbReference type="AlphaFoldDB" id="A0AAV2G7M1"/>
<dbReference type="Proteomes" id="UP001497516">
    <property type="component" value="Chromosome 8"/>
</dbReference>
<feature type="region of interest" description="Disordered" evidence="1">
    <location>
        <begin position="19"/>
        <end position="79"/>
    </location>
</feature>